<organism evidence="7">
    <name type="scientific">Pseudomonas putida</name>
    <name type="common">Arthrobacter siderocapsulatus</name>
    <dbReference type="NCBI Taxonomy" id="303"/>
    <lineage>
        <taxon>Bacteria</taxon>
        <taxon>Pseudomonadati</taxon>
        <taxon>Pseudomonadota</taxon>
        <taxon>Gammaproteobacteria</taxon>
        <taxon>Pseudomonadales</taxon>
        <taxon>Pseudomonadaceae</taxon>
        <taxon>Pseudomonas</taxon>
    </lineage>
</organism>
<name>A0A1B2F6I1_PSEPU</name>
<dbReference type="PANTHER" id="PTHR46796">
    <property type="entry name" value="HTH-TYPE TRANSCRIPTIONAL ACTIVATOR RHAS-RELATED"/>
    <property type="match status" value="1"/>
</dbReference>
<dbReference type="InterPro" id="IPR050204">
    <property type="entry name" value="AraC_XylS_family_regulators"/>
</dbReference>
<dbReference type="PROSITE" id="PS01124">
    <property type="entry name" value="HTH_ARAC_FAMILY_2"/>
    <property type="match status" value="1"/>
</dbReference>
<evidence type="ECO:0000256" key="2">
    <source>
        <dbReference type="ARBA" id="ARBA00023125"/>
    </source>
</evidence>
<dbReference type="EMBL" id="CP016634">
    <property type="protein sequence ID" value="ANY87801.1"/>
    <property type="molecule type" value="Genomic_DNA"/>
</dbReference>
<evidence type="ECO:0000256" key="1">
    <source>
        <dbReference type="ARBA" id="ARBA00023015"/>
    </source>
</evidence>
<keyword evidence="2" id="KW-0238">DNA-binding</keyword>
<evidence type="ECO:0000256" key="5">
    <source>
        <dbReference type="ARBA" id="ARBA00037345"/>
    </source>
</evidence>
<keyword evidence="3" id="KW-0010">Activator</keyword>
<dbReference type="RefSeq" id="WP_070091855.1">
    <property type="nucleotide sequence ID" value="NZ_CP016634.1"/>
</dbReference>
<reference evidence="7" key="1">
    <citation type="submission" date="2016-07" db="EMBL/GenBank/DDBJ databases">
        <title>New class B carbapenemase carried by novel plasmid in Pseudomonas putida enviromental strain in eastern Amazonia.</title>
        <authorList>
            <person name="Souza C.O."/>
            <person name="Lima K.V."/>
            <person name="Brasiliense D.M."/>
            <person name="Perez-Chaparro P.J."/>
            <person name="Mamizuka E.M."/>
            <person name="Lima M.O."/>
            <person name="Lima L.N."/>
            <person name="McCulloch J.A."/>
        </authorList>
    </citation>
    <scope>NUCLEOTIDE SEQUENCE [LARGE SCALE GENOMIC DNA]</scope>
    <source>
        <strain evidence="7">IEC33019</strain>
    </source>
</reference>
<dbReference type="InterPro" id="IPR035418">
    <property type="entry name" value="AraC-bd_2"/>
</dbReference>
<protein>
    <submittedName>
        <fullName evidence="7">Transcriptional activator NphR</fullName>
    </submittedName>
</protein>
<gene>
    <name evidence="7" type="primary">nphR</name>
    <name evidence="7" type="ORF">IEC33019_2247</name>
</gene>
<dbReference type="InterPro" id="IPR018060">
    <property type="entry name" value="HTH_AraC"/>
</dbReference>
<dbReference type="Pfam" id="PF14525">
    <property type="entry name" value="AraC_binding_2"/>
    <property type="match status" value="1"/>
</dbReference>
<dbReference type="Gene3D" id="1.10.10.60">
    <property type="entry name" value="Homeodomain-like"/>
    <property type="match status" value="1"/>
</dbReference>
<dbReference type="GO" id="GO:0043565">
    <property type="term" value="F:sequence-specific DNA binding"/>
    <property type="evidence" value="ECO:0007669"/>
    <property type="project" value="InterPro"/>
</dbReference>
<feature type="domain" description="HTH araC/xylS-type" evidence="6">
    <location>
        <begin position="215"/>
        <end position="315"/>
    </location>
</feature>
<dbReference type="PANTHER" id="PTHR46796:SF6">
    <property type="entry name" value="ARAC SUBFAMILY"/>
    <property type="match status" value="1"/>
</dbReference>
<evidence type="ECO:0000256" key="3">
    <source>
        <dbReference type="ARBA" id="ARBA00023159"/>
    </source>
</evidence>
<keyword evidence="4" id="KW-0804">Transcription</keyword>
<sequence>MSLELSTQGWTASECQERWTETIIETFFTLSLDFAAEQPFDGYLQRWSTPTSDLSLSHLLTSPIDYSRNQAQIGQDHDAFYLVTLPCRADIHFQQSGNDILCNPGHFILERGDSPFHFRQHNENELWVLKLPESALKGHLRGPERYTRYSFDATRGLGRIFFEQVSACARHFDDCPESSRHVLLEQILATLLLTLQQDDRVLSSEGSSLIALHLSRVERYVQQNLGDPELSPQSIANACSLSLRYLHKLFSSTPHTLSEWIRQQRLEMVYRQLRNPQCHLSIGELAFRSGFSDQAQFTRAFRQRFGSTAREVRTSLAH</sequence>
<comment type="function">
    <text evidence="5">Regulatory protein of the TOL plasmid xyl operons. XylS activates the xylXYZLTEGFJQKIH operon required for the degradation of toluene, m-xylene and p-xylene.</text>
</comment>
<dbReference type="AlphaFoldDB" id="A0A1B2F6I1"/>
<dbReference type="SUPFAM" id="SSF46689">
    <property type="entry name" value="Homeodomain-like"/>
    <property type="match status" value="1"/>
</dbReference>
<keyword evidence="1" id="KW-0805">Transcription regulation</keyword>
<evidence type="ECO:0000313" key="7">
    <source>
        <dbReference type="EMBL" id="ANY87801.1"/>
    </source>
</evidence>
<dbReference type="GO" id="GO:0003700">
    <property type="term" value="F:DNA-binding transcription factor activity"/>
    <property type="evidence" value="ECO:0007669"/>
    <property type="project" value="InterPro"/>
</dbReference>
<proteinExistence type="predicted"/>
<evidence type="ECO:0000256" key="4">
    <source>
        <dbReference type="ARBA" id="ARBA00023163"/>
    </source>
</evidence>
<dbReference type="Pfam" id="PF12833">
    <property type="entry name" value="HTH_18"/>
    <property type="match status" value="1"/>
</dbReference>
<evidence type="ECO:0000259" key="6">
    <source>
        <dbReference type="PROSITE" id="PS01124"/>
    </source>
</evidence>
<accession>A0A1B2F6I1</accession>
<dbReference type="SMART" id="SM00342">
    <property type="entry name" value="HTH_ARAC"/>
    <property type="match status" value="1"/>
</dbReference>
<dbReference type="InterPro" id="IPR009057">
    <property type="entry name" value="Homeodomain-like_sf"/>
</dbReference>